<name>A0A7C9NSW2_9PROT</name>
<reference evidence="2 3" key="1">
    <citation type="submission" date="2019-09" db="EMBL/GenBank/DDBJ databases">
        <title>H2 Metabolism Revealed by Metagenomic Analysis in Subglacial Sediment of East Antarctica.</title>
        <authorList>
            <person name="Yang Z."/>
            <person name="Zhang Y."/>
            <person name="Lv Y."/>
            <person name="Yan W."/>
            <person name="Xiao X."/>
            <person name="Sun B."/>
            <person name="Ma H."/>
        </authorList>
    </citation>
    <scope>NUCLEOTIDE SEQUENCE [LARGE SCALE GENOMIC DNA]</scope>
    <source>
        <strain evidence="2">Bin2_2</strain>
    </source>
</reference>
<sequence>MATATKPKTIKLTASDGSAIEFIDEIKASGGMKDVYFSPSKKYVVAFFRGKPPIGLKDRLLVITDSYRTRIFENVGGDYWKNVYCWPTSVVEHDGRIGVVVPFYDQPFFFMHGSRNNDMLGIKGHEKQGKWFASANNRAKFIDPRELGDWSKHLRLCIQISRAVRRMHSAGLAHSDLSYKNVLVDPSTGRACLIDIDGLVVPGKYPPEVVGTPDFIAPECVMTTHLNKDDPNRKLPCIATDQHALAILVYMYLLYRHPLRGDKVHDLNDPQKDEEISMGAKALFVEHPLDKANSIKAANLKPSELPWKDTAKIPFTVTGPYLSALFRRAFIDGLHNPSARPTANDWETALVKTVDLIQPCSNTACEQEWFVFDNTTQPACPFCGTPFHGKLPVLNLYSSQRAGNFRPDNHRLMVYSNQSLFLWHAKLSVVPNEKITEEQKKRVGYFVFHGNKWYLVNENLPDLIDMTDNDNRVSIPLSDKVELKDGQKLLLSKEAGGRLVIVQMVDA</sequence>
<dbReference type="SUPFAM" id="SSF56112">
    <property type="entry name" value="Protein kinase-like (PK-like)"/>
    <property type="match status" value="1"/>
</dbReference>
<dbReference type="InterPro" id="IPR011009">
    <property type="entry name" value="Kinase-like_dom_sf"/>
</dbReference>
<dbReference type="EMBL" id="JAAFGW010000003">
    <property type="protein sequence ID" value="NDP46845.1"/>
    <property type="molecule type" value="Genomic_DNA"/>
</dbReference>
<dbReference type="Gene3D" id="1.10.510.10">
    <property type="entry name" value="Transferase(Phosphotransferase) domain 1"/>
    <property type="match status" value="1"/>
</dbReference>
<keyword evidence="2" id="KW-0418">Kinase</keyword>
<protein>
    <submittedName>
        <fullName evidence="2">Kinase</fullName>
    </submittedName>
</protein>
<dbReference type="AlphaFoldDB" id="A0A7C9NSW2"/>
<comment type="caution">
    <text evidence="2">The sequence shown here is derived from an EMBL/GenBank/DDBJ whole genome shotgun (WGS) entry which is preliminary data.</text>
</comment>
<keyword evidence="2" id="KW-0808">Transferase</keyword>
<evidence type="ECO:0000313" key="2">
    <source>
        <dbReference type="EMBL" id="NDP46845.1"/>
    </source>
</evidence>
<dbReference type="Proteomes" id="UP000483432">
    <property type="component" value="Unassembled WGS sequence"/>
</dbReference>
<feature type="domain" description="Protein kinase" evidence="1">
    <location>
        <begin position="1"/>
        <end position="370"/>
    </location>
</feature>
<accession>A0A7C9NSW2</accession>
<dbReference type="GO" id="GO:0004672">
    <property type="term" value="F:protein kinase activity"/>
    <property type="evidence" value="ECO:0007669"/>
    <property type="project" value="InterPro"/>
</dbReference>
<evidence type="ECO:0000313" key="3">
    <source>
        <dbReference type="Proteomes" id="UP000483432"/>
    </source>
</evidence>
<gene>
    <name evidence="2" type="ORF">GZ085_00365</name>
</gene>
<organism evidence="2 3">
    <name type="scientific">Sulfuriferula multivorans</name>
    <dbReference type="NCBI Taxonomy" id="1559896"/>
    <lineage>
        <taxon>Bacteria</taxon>
        <taxon>Pseudomonadati</taxon>
        <taxon>Pseudomonadota</taxon>
        <taxon>Betaproteobacteria</taxon>
        <taxon>Nitrosomonadales</taxon>
        <taxon>Sulfuricellaceae</taxon>
        <taxon>Sulfuriferula</taxon>
    </lineage>
</organism>
<dbReference type="InterPro" id="IPR000719">
    <property type="entry name" value="Prot_kinase_dom"/>
</dbReference>
<dbReference type="GO" id="GO:0005524">
    <property type="term" value="F:ATP binding"/>
    <property type="evidence" value="ECO:0007669"/>
    <property type="project" value="InterPro"/>
</dbReference>
<proteinExistence type="predicted"/>
<dbReference type="PROSITE" id="PS50011">
    <property type="entry name" value="PROTEIN_KINASE_DOM"/>
    <property type="match status" value="1"/>
</dbReference>
<dbReference type="Pfam" id="PF00069">
    <property type="entry name" value="Pkinase"/>
    <property type="match status" value="1"/>
</dbReference>
<evidence type="ECO:0000259" key="1">
    <source>
        <dbReference type="PROSITE" id="PS50011"/>
    </source>
</evidence>